<evidence type="ECO:0000256" key="1">
    <source>
        <dbReference type="ARBA" id="ARBA00009684"/>
    </source>
</evidence>
<dbReference type="EMBL" id="NCEQ01000006">
    <property type="protein sequence ID" value="OYX57444.1"/>
    <property type="molecule type" value="Genomic_DNA"/>
</dbReference>
<feature type="binding site" evidence="10">
    <location>
        <begin position="102"/>
        <end position="112"/>
    </location>
    <ligand>
        <name>ATP</name>
        <dbReference type="ChEBI" id="CHEBI:30616"/>
    </ligand>
</feature>
<feature type="domain" description="GHMP kinase C-terminal" evidence="12">
    <location>
        <begin position="220"/>
        <end position="280"/>
    </location>
</feature>
<evidence type="ECO:0000259" key="11">
    <source>
        <dbReference type="Pfam" id="PF00288"/>
    </source>
</evidence>
<dbReference type="InterPro" id="IPR020568">
    <property type="entry name" value="Ribosomal_Su5_D2-typ_SF"/>
</dbReference>
<evidence type="ECO:0000313" key="13">
    <source>
        <dbReference type="EMBL" id="OYX57444.1"/>
    </source>
</evidence>
<keyword evidence="5 10" id="KW-0547">Nucleotide-binding</keyword>
<dbReference type="UniPathway" id="UPA00056">
    <property type="reaction ID" value="UER00094"/>
</dbReference>
<dbReference type="Proteomes" id="UP000216147">
    <property type="component" value="Unassembled WGS sequence"/>
</dbReference>
<evidence type="ECO:0000256" key="3">
    <source>
        <dbReference type="ARBA" id="ARBA00017473"/>
    </source>
</evidence>
<feature type="domain" description="GHMP kinase N-terminal" evidence="11">
    <location>
        <begin position="73"/>
        <end position="146"/>
    </location>
</feature>
<dbReference type="SUPFAM" id="SSF54211">
    <property type="entry name" value="Ribosomal protein S5 domain 2-like"/>
    <property type="match status" value="1"/>
</dbReference>
<name>A0A258HLF1_9CAUL</name>
<evidence type="ECO:0000256" key="9">
    <source>
        <dbReference type="ARBA" id="ARBA00032554"/>
    </source>
</evidence>
<proteinExistence type="inferred from homology"/>
<dbReference type="NCBIfam" id="TIGR00154">
    <property type="entry name" value="ispE"/>
    <property type="match status" value="1"/>
</dbReference>
<evidence type="ECO:0000313" key="14">
    <source>
        <dbReference type="Proteomes" id="UP000216147"/>
    </source>
</evidence>
<dbReference type="GO" id="GO:0005524">
    <property type="term" value="F:ATP binding"/>
    <property type="evidence" value="ECO:0007669"/>
    <property type="project" value="UniProtKB-UniRule"/>
</dbReference>
<feature type="active site" evidence="10">
    <location>
        <position position="144"/>
    </location>
</feature>
<keyword evidence="8 10" id="KW-0414">Isoprene biosynthesis</keyword>
<dbReference type="InterPro" id="IPR006204">
    <property type="entry name" value="GHMP_kinase_N_dom"/>
</dbReference>
<gene>
    <name evidence="10" type="primary">ispE</name>
    <name evidence="13" type="ORF">B7Y86_07030</name>
</gene>
<dbReference type="InterPro" id="IPR036554">
    <property type="entry name" value="GHMP_kinase_C_sf"/>
</dbReference>
<organism evidence="13 14">
    <name type="scientific">Brevundimonas subvibrioides</name>
    <dbReference type="NCBI Taxonomy" id="74313"/>
    <lineage>
        <taxon>Bacteria</taxon>
        <taxon>Pseudomonadati</taxon>
        <taxon>Pseudomonadota</taxon>
        <taxon>Alphaproteobacteria</taxon>
        <taxon>Caulobacterales</taxon>
        <taxon>Caulobacteraceae</taxon>
        <taxon>Brevundimonas</taxon>
    </lineage>
</organism>
<dbReference type="GO" id="GO:0019288">
    <property type="term" value="P:isopentenyl diphosphate biosynthetic process, methylerythritol 4-phosphate pathway"/>
    <property type="evidence" value="ECO:0007669"/>
    <property type="project" value="UniProtKB-UniRule"/>
</dbReference>
<dbReference type="AlphaFoldDB" id="A0A258HLF1"/>
<dbReference type="EC" id="2.7.1.148" evidence="2 10"/>
<comment type="catalytic activity">
    <reaction evidence="10">
        <text>4-CDP-2-C-methyl-D-erythritol + ATP = 4-CDP-2-C-methyl-D-erythritol 2-phosphate + ADP + H(+)</text>
        <dbReference type="Rhea" id="RHEA:18437"/>
        <dbReference type="ChEBI" id="CHEBI:15378"/>
        <dbReference type="ChEBI" id="CHEBI:30616"/>
        <dbReference type="ChEBI" id="CHEBI:57823"/>
        <dbReference type="ChEBI" id="CHEBI:57919"/>
        <dbReference type="ChEBI" id="CHEBI:456216"/>
        <dbReference type="EC" id="2.7.1.148"/>
    </reaction>
</comment>
<evidence type="ECO:0000256" key="6">
    <source>
        <dbReference type="ARBA" id="ARBA00022777"/>
    </source>
</evidence>
<comment type="pathway">
    <text evidence="10">Isoprenoid biosynthesis; isopentenyl diphosphate biosynthesis via DXP pathway; isopentenyl diphosphate from 1-deoxy-D-xylulose 5-phosphate: step 3/6.</text>
</comment>
<evidence type="ECO:0000256" key="10">
    <source>
        <dbReference type="HAMAP-Rule" id="MF_00061"/>
    </source>
</evidence>
<dbReference type="Gene3D" id="3.30.70.890">
    <property type="entry name" value="GHMP kinase, C-terminal domain"/>
    <property type="match status" value="1"/>
</dbReference>
<protein>
    <recommendedName>
        <fullName evidence="3 10">4-diphosphocytidyl-2-C-methyl-D-erythritol kinase</fullName>
        <shortName evidence="10">CMK</shortName>
        <ecNumber evidence="2 10">2.7.1.148</ecNumber>
    </recommendedName>
    <alternativeName>
        <fullName evidence="9 10">4-(cytidine-5'-diphospho)-2-C-methyl-D-erythritol kinase</fullName>
    </alternativeName>
</protein>
<dbReference type="GO" id="GO:0016114">
    <property type="term" value="P:terpenoid biosynthetic process"/>
    <property type="evidence" value="ECO:0007669"/>
    <property type="project" value="UniProtKB-UniRule"/>
</dbReference>
<evidence type="ECO:0000256" key="5">
    <source>
        <dbReference type="ARBA" id="ARBA00022741"/>
    </source>
</evidence>
<dbReference type="PIRSF" id="PIRSF010376">
    <property type="entry name" value="IspE"/>
    <property type="match status" value="1"/>
</dbReference>
<evidence type="ECO:0000256" key="8">
    <source>
        <dbReference type="ARBA" id="ARBA00023229"/>
    </source>
</evidence>
<dbReference type="HAMAP" id="MF_00061">
    <property type="entry name" value="IspE"/>
    <property type="match status" value="1"/>
</dbReference>
<comment type="function">
    <text evidence="10">Catalyzes the phosphorylation of the position 2 hydroxy group of 4-diphosphocytidyl-2C-methyl-D-erythritol.</text>
</comment>
<evidence type="ECO:0000256" key="4">
    <source>
        <dbReference type="ARBA" id="ARBA00022679"/>
    </source>
</evidence>
<dbReference type="InterPro" id="IPR013750">
    <property type="entry name" value="GHMP_kinase_C_dom"/>
</dbReference>
<dbReference type="NCBIfam" id="NF011202">
    <property type="entry name" value="PRK14608.1"/>
    <property type="match status" value="1"/>
</dbReference>
<keyword evidence="7 10" id="KW-0067">ATP-binding</keyword>
<reference evidence="13 14" key="1">
    <citation type="submission" date="2017-03" db="EMBL/GenBank/DDBJ databases">
        <title>Lifting the veil on microbial sulfur biogeochemistry in mining wastewaters.</title>
        <authorList>
            <person name="Kantor R.S."/>
            <person name="Colenbrander Nelson T."/>
            <person name="Marshall S."/>
            <person name="Bennett D."/>
            <person name="Apte S."/>
            <person name="Camacho D."/>
            <person name="Thomas B.C."/>
            <person name="Warren L.A."/>
            <person name="Banfield J.F."/>
        </authorList>
    </citation>
    <scope>NUCLEOTIDE SEQUENCE [LARGE SCALE GENOMIC DNA]</scope>
    <source>
        <strain evidence="13">32-68-21</strain>
    </source>
</reference>
<dbReference type="Gene3D" id="3.30.230.10">
    <property type="match status" value="1"/>
</dbReference>
<comment type="caution">
    <text evidence="13">The sequence shown here is derived from an EMBL/GenBank/DDBJ whole genome shotgun (WGS) entry which is preliminary data.</text>
</comment>
<dbReference type="InterPro" id="IPR014721">
    <property type="entry name" value="Ribsml_uS5_D2-typ_fold_subgr"/>
</dbReference>
<evidence type="ECO:0000256" key="2">
    <source>
        <dbReference type="ARBA" id="ARBA00012052"/>
    </source>
</evidence>
<keyword evidence="6 10" id="KW-0418">Kinase</keyword>
<comment type="similarity">
    <text evidence="1 10">Belongs to the GHMP kinase family. IspE subfamily.</text>
</comment>
<dbReference type="PANTHER" id="PTHR43527:SF2">
    <property type="entry name" value="4-DIPHOSPHOCYTIDYL-2-C-METHYL-D-ERYTHRITOL KINASE, CHLOROPLASTIC"/>
    <property type="match status" value="1"/>
</dbReference>
<sequence length="300" mass="30971">MTTPWPDTLSALAPAKVNLFLHVAAPGADGYHPLSSLVAFADVGDRVWVTHADRLSLTVTGPFADALAGDDDNLILRVMRELGHVAGIGEPSLAITLEKSLPIAAGLGGGSSDAGSALRLAVRALGLDLTEVELARISRVVGADGPMCLSARSAWAEDIGDRLTFEPALPPLHAVLANPGRPSPTGAVYRAYDAGATRSADRPAPPKDWSPATVIDWLACQRNDLQSPAVSLEPEIGAALSAMAATGARLTRMSGSGATVFGLFDDGESATRAAANLCSNHGDWWVEATVLGDDAAKPAQ</sequence>
<dbReference type="InterPro" id="IPR004424">
    <property type="entry name" value="IspE"/>
</dbReference>
<dbReference type="GO" id="GO:0050515">
    <property type="term" value="F:4-(cytidine 5'-diphospho)-2-C-methyl-D-erythritol kinase activity"/>
    <property type="evidence" value="ECO:0007669"/>
    <property type="project" value="UniProtKB-UniRule"/>
</dbReference>
<evidence type="ECO:0000259" key="12">
    <source>
        <dbReference type="Pfam" id="PF08544"/>
    </source>
</evidence>
<keyword evidence="4 10" id="KW-0808">Transferase</keyword>
<dbReference type="SUPFAM" id="SSF55060">
    <property type="entry name" value="GHMP Kinase, C-terminal domain"/>
    <property type="match status" value="1"/>
</dbReference>
<feature type="active site" evidence="10">
    <location>
        <position position="16"/>
    </location>
</feature>
<dbReference type="Pfam" id="PF08544">
    <property type="entry name" value="GHMP_kinases_C"/>
    <property type="match status" value="1"/>
</dbReference>
<evidence type="ECO:0000256" key="7">
    <source>
        <dbReference type="ARBA" id="ARBA00022840"/>
    </source>
</evidence>
<dbReference type="PANTHER" id="PTHR43527">
    <property type="entry name" value="4-DIPHOSPHOCYTIDYL-2-C-METHYL-D-ERYTHRITOL KINASE, CHLOROPLASTIC"/>
    <property type="match status" value="1"/>
</dbReference>
<accession>A0A258HLF1</accession>
<dbReference type="Pfam" id="PF00288">
    <property type="entry name" value="GHMP_kinases_N"/>
    <property type="match status" value="1"/>
</dbReference>